<gene>
    <name evidence="2" type="ORF">CDD82_7295</name>
</gene>
<organism evidence="2 3">
    <name type="scientific">Ophiocordyceps australis</name>
    <dbReference type="NCBI Taxonomy" id="1399860"/>
    <lineage>
        <taxon>Eukaryota</taxon>
        <taxon>Fungi</taxon>
        <taxon>Dikarya</taxon>
        <taxon>Ascomycota</taxon>
        <taxon>Pezizomycotina</taxon>
        <taxon>Sordariomycetes</taxon>
        <taxon>Hypocreomycetidae</taxon>
        <taxon>Hypocreales</taxon>
        <taxon>Ophiocordycipitaceae</taxon>
        <taxon>Ophiocordyceps</taxon>
    </lineage>
</organism>
<dbReference type="AlphaFoldDB" id="A0A2C5XWB2"/>
<name>A0A2C5XWB2_9HYPO</name>
<dbReference type="Pfam" id="PF07985">
    <property type="entry name" value="SRR1"/>
    <property type="match status" value="1"/>
</dbReference>
<dbReference type="EMBL" id="NJEU01000833">
    <property type="protein sequence ID" value="PHH70168.1"/>
    <property type="molecule type" value="Genomic_DNA"/>
</dbReference>
<dbReference type="OrthoDB" id="5318346at2759"/>
<accession>A0A2C5XWB2</accession>
<evidence type="ECO:0000259" key="1">
    <source>
        <dbReference type="Pfam" id="PF07985"/>
    </source>
</evidence>
<reference evidence="2 3" key="1">
    <citation type="submission" date="2017-06" db="EMBL/GenBank/DDBJ databases">
        <title>Ant-infecting Ophiocordyceps genomes reveal a high diversity of potential behavioral manipulation genes and a possible major role for enterotoxins.</title>
        <authorList>
            <person name="De Bekker C."/>
            <person name="Evans H.C."/>
            <person name="Brachmann A."/>
            <person name="Hughes D.P."/>
        </authorList>
    </citation>
    <scope>NUCLEOTIDE SEQUENCE [LARGE SCALE GENOMIC DNA]</scope>
    <source>
        <strain evidence="2 3">1348a</strain>
    </source>
</reference>
<dbReference type="PANTHER" id="PTHR42080:SF1">
    <property type="entry name" value="SRR1-LIKE DOMAIN-CONTAINING PROTEIN"/>
    <property type="match status" value="1"/>
</dbReference>
<comment type="caution">
    <text evidence="2">The sequence shown here is derived from an EMBL/GenBank/DDBJ whole genome shotgun (WGS) entry which is preliminary data.</text>
</comment>
<evidence type="ECO:0000313" key="3">
    <source>
        <dbReference type="Proteomes" id="UP000224854"/>
    </source>
</evidence>
<dbReference type="InterPro" id="IPR012942">
    <property type="entry name" value="SRR1-like"/>
</dbReference>
<dbReference type="Proteomes" id="UP000224854">
    <property type="component" value="Unassembled WGS sequence"/>
</dbReference>
<sequence length="177" mass="19654">MLLYIYPPRPRLATRFHFHHLRIKSLLASRLLTCTKESSQSPIPCFFQDPAFSPSDCAFLASLGYSVLVPPAASAHIDASSFLYAIHLYRPVYAEALATGPPAIFVGTSWDVWDALPPAHPPLDALKTMHHTYHHTAFPQYDDQHVFSSTSIYWRRSLSADGIATDVATTLTKVSLA</sequence>
<feature type="domain" description="SRR1-like" evidence="1">
    <location>
        <begin position="32"/>
        <end position="154"/>
    </location>
</feature>
<protein>
    <recommendedName>
        <fullName evidence="1">SRR1-like domain-containing protein</fullName>
    </recommendedName>
</protein>
<keyword evidence="3" id="KW-1185">Reference proteome</keyword>
<evidence type="ECO:0000313" key="2">
    <source>
        <dbReference type="EMBL" id="PHH70168.1"/>
    </source>
</evidence>
<proteinExistence type="predicted"/>
<dbReference type="PANTHER" id="PTHR42080">
    <property type="entry name" value="SRR1 DOMAIN-CONTAINING PROTEIN"/>
    <property type="match status" value="1"/>
</dbReference>